<proteinExistence type="predicted"/>
<protein>
    <submittedName>
        <fullName evidence="2">Uncharacterized protein</fullName>
    </submittedName>
</protein>
<accession>A0ABQ8SA05</accession>
<dbReference type="Proteomes" id="UP001148838">
    <property type="component" value="Unassembled WGS sequence"/>
</dbReference>
<keyword evidence="3" id="KW-1185">Reference proteome</keyword>
<feature type="compositionally biased region" description="Basic and acidic residues" evidence="1">
    <location>
        <begin position="58"/>
        <end position="75"/>
    </location>
</feature>
<name>A0ABQ8SA05_PERAM</name>
<feature type="region of interest" description="Disordered" evidence="1">
    <location>
        <begin position="58"/>
        <end position="81"/>
    </location>
</feature>
<evidence type="ECO:0000313" key="2">
    <source>
        <dbReference type="EMBL" id="KAJ4430803.1"/>
    </source>
</evidence>
<evidence type="ECO:0000256" key="1">
    <source>
        <dbReference type="SAM" id="MobiDB-lite"/>
    </source>
</evidence>
<gene>
    <name evidence="2" type="ORF">ANN_19394</name>
</gene>
<comment type="caution">
    <text evidence="2">The sequence shown here is derived from an EMBL/GenBank/DDBJ whole genome shotgun (WGS) entry which is preliminary data.</text>
</comment>
<evidence type="ECO:0000313" key="3">
    <source>
        <dbReference type="Proteomes" id="UP001148838"/>
    </source>
</evidence>
<organism evidence="2 3">
    <name type="scientific">Periplaneta americana</name>
    <name type="common">American cockroach</name>
    <name type="synonym">Blatta americana</name>
    <dbReference type="NCBI Taxonomy" id="6978"/>
    <lineage>
        <taxon>Eukaryota</taxon>
        <taxon>Metazoa</taxon>
        <taxon>Ecdysozoa</taxon>
        <taxon>Arthropoda</taxon>
        <taxon>Hexapoda</taxon>
        <taxon>Insecta</taxon>
        <taxon>Pterygota</taxon>
        <taxon>Neoptera</taxon>
        <taxon>Polyneoptera</taxon>
        <taxon>Dictyoptera</taxon>
        <taxon>Blattodea</taxon>
        <taxon>Blattoidea</taxon>
        <taxon>Blattidae</taxon>
        <taxon>Blattinae</taxon>
        <taxon>Periplaneta</taxon>
    </lineage>
</organism>
<reference evidence="2 3" key="1">
    <citation type="journal article" date="2022" name="Allergy">
        <title>Genome assembly and annotation of Periplaneta americana reveal a comprehensive cockroach allergen profile.</title>
        <authorList>
            <person name="Wang L."/>
            <person name="Xiong Q."/>
            <person name="Saelim N."/>
            <person name="Wang L."/>
            <person name="Nong W."/>
            <person name="Wan A.T."/>
            <person name="Shi M."/>
            <person name="Liu X."/>
            <person name="Cao Q."/>
            <person name="Hui J.H.L."/>
            <person name="Sookrung N."/>
            <person name="Leung T.F."/>
            <person name="Tungtrongchitr A."/>
            <person name="Tsui S.K.W."/>
        </authorList>
    </citation>
    <scope>NUCLEOTIDE SEQUENCE [LARGE SCALE GENOMIC DNA]</scope>
    <source>
        <strain evidence="2">PWHHKU_190912</strain>
    </source>
</reference>
<dbReference type="EMBL" id="JAJSOF020000031">
    <property type="protein sequence ID" value="KAJ4430803.1"/>
    <property type="molecule type" value="Genomic_DNA"/>
</dbReference>
<sequence>MNLREVGYDDREWIHLAQDVDRWRAYAEIDFTACQNDGISDCDERNYYNTCSVHLSQKEPLNRRTEAEQMKDNSKTQKLRQ</sequence>